<comment type="similarity">
    <text evidence="1 5">Belongs to the peptidase S8 family.</text>
</comment>
<comment type="caution">
    <text evidence="9">The sequence shown here is derived from an EMBL/GenBank/DDBJ whole genome shotgun (WGS) entry which is preliminary data.</text>
</comment>
<dbReference type="PANTHER" id="PTHR43399:SF4">
    <property type="entry name" value="CELL WALL-ASSOCIATED PROTEASE"/>
    <property type="match status" value="1"/>
</dbReference>
<dbReference type="NCBIfam" id="TIGR04183">
    <property type="entry name" value="Por_Secre_tail"/>
    <property type="match status" value="1"/>
</dbReference>
<evidence type="ECO:0000256" key="2">
    <source>
        <dbReference type="ARBA" id="ARBA00022670"/>
    </source>
</evidence>
<dbReference type="Pfam" id="PF00082">
    <property type="entry name" value="Peptidase_S8"/>
    <property type="match status" value="1"/>
</dbReference>
<dbReference type="GO" id="GO:0006508">
    <property type="term" value="P:proteolysis"/>
    <property type="evidence" value="ECO:0007669"/>
    <property type="project" value="UniProtKB-KW"/>
</dbReference>
<dbReference type="SUPFAM" id="SSF52743">
    <property type="entry name" value="Subtilisin-like"/>
    <property type="match status" value="1"/>
</dbReference>
<evidence type="ECO:0000256" key="4">
    <source>
        <dbReference type="ARBA" id="ARBA00022825"/>
    </source>
</evidence>
<dbReference type="PANTHER" id="PTHR43399">
    <property type="entry name" value="SUBTILISIN-RELATED"/>
    <property type="match status" value="1"/>
</dbReference>
<evidence type="ECO:0000313" key="9">
    <source>
        <dbReference type="EMBL" id="NGP89144.1"/>
    </source>
</evidence>
<feature type="chain" id="PRO_5026891268" evidence="6">
    <location>
        <begin position="22"/>
        <end position="1005"/>
    </location>
</feature>
<dbReference type="InterPro" id="IPR023828">
    <property type="entry name" value="Peptidase_S8_Ser-AS"/>
</dbReference>
<evidence type="ECO:0000259" key="8">
    <source>
        <dbReference type="Pfam" id="PF18962"/>
    </source>
</evidence>
<dbReference type="EMBL" id="JAALLS010000016">
    <property type="protein sequence ID" value="NGP89144.1"/>
    <property type="molecule type" value="Genomic_DNA"/>
</dbReference>
<feature type="active site" description="Charge relay system" evidence="5">
    <location>
        <position position="278"/>
    </location>
</feature>
<keyword evidence="6" id="KW-0732">Signal</keyword>
<feature type="domain" description="Secretion system C-terminal sorting" evidence="8">
    <location>
        <begin position="927"/>
        <end position="997"/>
    </location>
</feature>
<dbReference type="InterPro" id="IPR036852">
    <property type="entry name" value="Peptidase_S8/S53_dom_sf"/>
</dbReference>
<evidence type="ECO:0000256" key="1">
    <source>
        <dbReference type="ARBA" id="ARBA00011073"/>
    </source>
</evidence>
<dbReference type="Proteomes" id="UP000479132">
    <property type="component" value="Unassembled WGS sequence"/>
</dbReference>
<dbReference type="GO" id="GO:0004252">
    <property type="term" value="F:serine-type endopeptidase activity"/>
    <property type="evidence" value="ECO:0007669"/>
    <property type="project" value="UniProtKB-UniRule"/>
</dbReference>
<keyword evidence="10" id="KW-1185">Reference proteome</keyword>
<evidence type="ECO:0000256" key="6">
    <source>
        <dbReference type="SAM" id="SignalP"/>
    </source>
</evidence>
<dbReference type="InterPro" id="IPR015500">
    <property type="entry name" value="Peptidase_S8_subtilisin-rel"/>
</dbReference>
<name>A0A6M1TEE5_9BACT</name>
<dbReference type="InterPro" id="IPR018247">
    <property type="entry name" value="EF_Hand_1_Ca_BS"/>
</dbReference>
<dbReference type="PROSITE" id="PS00137">
    <property type="entry name" value="SUBTILASE_HIS"/>
    <property type="match status" value="1"/>
</dbReference>
<keyword evidence="2 5" id="KW-0645">Protease</keyword>
<dbReference type="InterPro" id="IPR026444">
    <property type="entry name" value="Secre_tail"/>
</dbReference>
<evidence type="ECO:0000313" key="10">
    <source>
        <dbReference type="Proteomes" id="UP000479132"/>
    </source>
</evidence>
<sequence>MLKKLFYLLALLLFFSFQSYGQQPNFFSDRLIIKYESEQKLTQIRAKNRNQPKRAVQKVLADHGMRRTKPLLNNQIRQALKRESLASAKEVLRIHEVYFNKKISPLVLAEKISRMPGVAYAEPKFIRQMHYEPNDPQLGKYINTHNFKKAWDLSQGSREVIIAINDGGVGYTHTELDANLWVNQDEIPPTLQPQVDQNNDNTITSTEIDTYLNQNGDDYNGDGEIDLQDVFGSGSPFIDNLDTDQNSYTDDIFGWDFWESGTSNIEQDNNPFHNGTDHGTHVAGIAAAETDNNAGIAGAAFTATYMPVKTGGIPDDPSTPNTDESNSIGFGYEGIIYAAQNGADIINCSWGGSGSSQAERDIIDLATEMGSLVVGASGNDGSQQVGYPAAYDNVLGVGSVEPNNSVANYSNVGYKLDVLSTGTDILSTSYNQTLVTKTGTSMATPVVSGLAALVKSFYPNWSAERLSLQIRSSSTFIDNSNSLDLQNKLGHGSINAFKALNIDYPGIKVISYQFVDNNGEKLTLGEPGTVKMKLTNLGAPASSLNLTLNSLNKEGVEISNNPQQLGSISNGDTLDVTLPISLSQNFDLNQTPTLKLNFVDSNQGYEDFSILEYENLLFDIIAVNNVKTSLAADGSIGFTNPLAGSGGIGFIPRSPDGTGGYQEGDNLLFEGGLILEIDGEIIDATRAENGLSRDFIPQQVFIPKNTSDGAKGTARFITDPDSVEHAIIDLETYSFDEPTLSNVIFLKYSIQNPSTFARLKNIYVGLFNDWDIGDSGNNNIRYNKSDSLLYLSGASNLPTTPTVAVAHLGPISSVLGIDNTIDGRQDSVTFGLYDGFTDNEKSIALKAGEARTEVSETDVSAVTASGPYTINPGAEITVGFIYAFGNTTSELRNQIAEARSLNLFEVSSTGTAIADKTPTQTNLFQNYPNPFQEETNIHFDLAQPSSVQLIVYDVLGRKVRTLLSEQMEAGPHFVTFDPKNLSSGTYFIYLNTNSETQTVPVTYIK</sequence>
<dbReference type="PROSITE" id="PS51892">
    <property type="entry name" value="SUBTILASE"/>
    <property type="match status" value="1"/>
</dbReference>
<dbReference type="InterPro" id="IPR051048">
    <property type="entry name" value="Peptidase_S8/S53_subtilisin"/>
</dbReference>
<keyword evidence="3 5" id="KW-0378">Hydrolase</keyword>
<dbReference type="PROSITE" id="PS00018">
    <property type="entry name" value="EF_HAND_1"/>
    <property type="match status" value="1"/>
</dbReference>
<dbReference type="Pfam" id="PF18962">
    <property type="entry name" value="Por_Secre_tail"/>
    <property type="match status" value="1"/>
</dbReference>
<reference evidence="9 10" key="1">
    <citation type="submission" date="2020-02" db="EMBL/GenBank/DDBJ databases">
        <title>Aliifodinibius halophilus 2W32, complete genome.</title>
        <authorList>
            <person name="Li Y."/>
            <person name="Wu S."/>
        </authorList>
    </citation>
    <scope>NUCLEOTIDE SEQUENCE [LARGE SCALE GENOMIC DNA]</scope>
    <source>
        <strain evidence="9 10">2W32</strain>
    </source>
</reference>
<keyword evidence="4 5" id="KW-0720">Serine protease</keyword>
<evidence type="ECO:0000259" key="7">
    <source>
        <dbReference type="Pfam" id="PF00082"/>
    </source>
</evidence>
<feature type="signal peptide" evidence="6">
    <location>
        <begin position="1"/>
        <end position="21"/>
    </location>
</feature>
<evidence type="ECO:0000256" key="5">
    <source>
        <dbReference type="PROSITE-ProRule" id="PRU01240"/>
    </source>
</evidence>
<dbReference type="InterPro" id="IPR022398">
    <property type="entry name" value="Peptidase_S8_His-AS"/>
</dbReference>
<dbReference type="PRINTS" id="PR00723">
    <property type="entry name" value="SUBTILISIN"/>
</dbReference>
<dbReference type="RefSeq" id="WP_165269573.1">
    <property type="nucleotide sequence ID" value="NZ_JAALLS010000016.1"/>
</dbReference>
<dbReference type="Gene3D" id="3.40.50.200">
    <property type="entry name" value="Peptidase S8/S53 domain"/>
    <property type="match status" value="1"/>
</dbReference>
<dbReference type="AlphaFoldDB" id="A0A6M1TEE5"/>
<organism evidence="9 10">
    <name type="scientific">Fodinibius halophilus</name>
    <dbReference type="NCBI Taxonomy" id="1736908"/>
    <lineage>
        <taxon>Bacteria</taxon>
        <taxon>Pseudomonadati</taxon>
        <taxon>Balneolota</taxon>
        <taxon>Balneolia</taxon>
        <taxon>Balneolales</taxon>
        <taxon>Balneolaceae</taxon>
        <taxon>Fodinibius</taxon>
    </lineage>
</organism>
<feature type="active site" description="Charge relay system" evidence="5">
    <location>
        <position position="441"/>
    </location>
</feature>
<feature type="active site" description="Charge relay system" evidence="5">
    <location>
        <position position="166"/>
    </location>
</feature>
<proteinExistence type="inferred from homology"/>
<evidence type="ECO:0000256" key="3">
    <source>
        <dbReference type="ARBA" id="ARBA00022801"/>
    </source>
</evidence>
<dbReference type="Gene3D" id="2.60.40.4070">
    <property type="match status" value="1"/>
</dbReference>
<dbReference type="PROSITE" id="PS00138">
    <property type="entry name" value="SUBTILASE_SER"/>
    <property type="match status" value="1"/>
</dbReference>
<feature type="domain" description="Peptidase S8/S53" evidence="7">
    <location>
        <begin position="158"/>
        <end position="492"/>
    </location>
</feature>
<protein>
    <submittedName>
        <fullName evidence="9">S8 family serine peptidase</fullName>
    </submittedName>
</protein>
<dbReference type="InterPro" id="IPR000209">
    <property type="entry name" value="Peptidase_S8/S53_dom"/>
</dbReference>
<gene>
    <name evidence="9" type="ORF">G3569_12355</name>
</gene>
<accession>A0A6M1TEE5</accession>